<evidence type="ECO:0000313" key="1">
    <source>
        <dbReference type="EMBL" id="EFE68353.2"/>
    </source>
</evidence>
<proteinExistence type="predicted"/>
<accession>D5ZQW2</accession>
<reference evidence="2" key="1">
    <citation type="submission" date="2008-12" db="EMBL/GenBank/DDBJ databases">
        <title>Annotation of Streptomyces ghanaensis ATCC 14672.</title>
        <authorList>
            <consortium name="The Broad Institute Genome Sequencing Platform"/>
            <consortium name="Broad Institute Microbial Sequencing Center"/>
            <person name="Fischbach M."/>
            <person name="Ward D."/>
            <person name="Young S."/>
            <person name="Kodira C.D."/>
            <person name="Zeng Q."/>
            <person name="Koehrsen M."/>
            <person name="Godfrey P."/>
            <person name="Alvarado L."/>
            <person name="Berlin A.M."/>
            <person name="Borenstein D."/>
            <person name="Chen Z."/>
            <person name="Engels R."/>
            <person name="Freedman E."/>
            <person name="Gellesch M."/>
            <person name="Goldberg J."/>
            <person name="Griggs A."/>
            <person name="Gujja S."/>
            <person name="Heiman D.I."/>
            <person name="Hepburn T.A."/>
            <person name="Howarth C."/>
            <person name="Jen D."/>
            <person name="Larson L."/>
            <person name="Lewis B."/>
            <person name="Mehta T."/>
            <person name="Park D."/>
            <person name="Pearson M."/>
            <person name="Roberts A."/>
            <person name="Saif S."/>
            <person name="Shea T.D."/>
            <person name="Shenoy N."/>
            <person name="Sisk P."/>
            <person name="Stolte C."/>
            <person name="Sykes S.N."/>
            <person name="Walk T."/>
            <person name="White J."/>
            <person name="Yandava C."/>
            <person name="Straight P."/>
            <person name="Clardy J."/>
            <person name="Hung D."/>
            <person name="Kolter R."/>
            <person name="Mekalanos J."/>
            <person name="Walker S."/>
            <person name="Walsh C.T."/>
            <person name="Wieland B.L.C."/>
            <person name="Ilzarbe M."/>
            <person name="Galagan J."/>
            <person name="Nusbaum C."/>
            <person name="Birren B."/>
        </authorList>
    </citation>
    <scope>NUCLEOTIDE SEQUENCE [LARGE SCALE GENOMIC DNA]</scope>
    <source>
        <strain evidence="2">ATCC 14672 / DSM 40746 / JCM 4963 / KCTC 9882 / NRRL B-12104 / FH 1290</strain>
    </source>
</reference>
<dbReference type="AlphaFoldDB" id="D5ZQW2"/>
<sequence length="52" mass="5384">MRVTGSSSSVAYGISTFHPFTDHACRGAVRHARAGIRVPSESLPGDIEGKGG</sequence>
<dbReference type="Proteomes" id="UP000003824">
    <property type="component" value="Unassembled WGS sequence"/>
</dbReference>
<name>D5ZQW2_STRV1</name>
<gene>
    <name evidence="1" type="ORF">SSFG_03597</name>
</gene>
<organism evidence="1 2">
    <name type="scientific">Streptomyces viridosporus (strain ATCC 14672 / DSM 40746 / JCM 4963 / KCTC 9882 / NRRL B-12104 / FH 1290)</name>
    <name type="common">Streptomyces ghanaensis</name>
    <dbReference type="NCBI Taxonomy" id="566461"/>
    <lineage>
        <taxon>Bacteria</taxon>
        <taxon>Bacillati</taxon>
        <taxon>Actinomycetota</taxon>
        <taxon>Actinomycetes</taxon>
        <taxon>Kitasatosporales</taxon>
        <taxon>Streptomycetaceae</taxon>
        <taxon>Streptomyces</taxon>
    </lineage>
</organism>
<evidence type="ECO:0000313" key="2">
    <source>
        <dbReference type="Proteomes" id="UP000003824"/>
    </source>
</evidence>
<dbReference type="EMBL" id="DS999641">
    <property type="protein sequence ID" value="EFE68353.2"/>
    <property type="molecule type" value="Genomic_DNA"/>
</dbReference>
<protein>
    <submittedName>
        <fullName evidence="1">Predicted protein</fullName>
    </submittedName>
</protein>